<protein>
    <submittedName>
        <fullName evidence="3">Toxin with Tox-HNH-HHH nuclease domain</fullName>
    </submittedName>
</protein>
<evidence type="ECO:0000259" key="2">
    <source>
        <dbReference type="PROSITE" id="PS50802"/>
    </source>
</evidence>
<accession>A0A7L9RTY6</accession>
<dbReference type="InterPro" id="IPR003323">
    <property type="entry name" value="OTU_dom"/>
</dbReference>
<feature type="domain" description="OTU" evidence="2">
    <location>
        <begin position="41"/>
        <end position="170"/>
    </location>
</feature>
<dbReference type="KEGG" id="pbal:CPBP_00656"/>
<organism evidence="3 4">
    <name type="scientific">Candidatus Bodocaedibacter vickermanii</name>
    <dbReference type="NCBI Taxonomy" id="2741701"/>
    <lineage>
        <taxon>Bacteria</taxon>
        <taxon>Pseudomonadati</taxon>
        <taxon>Pseudomonadota</taxon>
        <taxon>Alphaproteobacteria</taxon>
        <taxon>Holosporales</taxon>
        <taxon>Candidatus Paracaedibacteraceae</taxon>
        <taxon>Candidatus Bodocaedibacter</taxon>
    </lineage>
</organism>
<evidence type="ECO:0000313" key="3">
    <source>
        <dbReference type="EMBL" id="QOL19885.1"/>
    </source>
</evidence>
<feature type="region of interest" description="Disordered" evidence="1">
    <location>
        <begin position="1054"/>
        <end position="1085"/>
    </location>
</feature>
<dbReference type="Proteomes" id="UP000594001">
    <property type="component" value="Chromosome"/>
</dbReference>
<feature type="region of interest" description="Disordered" evidence="1">
    <location>
        <begin position="998"/>
        <end position="1020"/>
    </location>
</feature>
<keyword evidence="4" id="KW-1185">Reference proteome</keyword>
<dbReference type="EMBL" id="CP054719">
    <property type="protein sequence ID" value="QOL19885.1"/>
    <property type="molecule type" value="Genomic_DNA"/>
</dbReference>
<evidence type="ECO:0000313" key="4">
    <source>
        <dbReference type="Proteomes" id="UP000594001"/>
    </source>
</evidence>
<dbReference type="InterPro" id="IPR038765">
    <property type="entry name" value="Papain-like_cys_pep_sf"/>
</dbReference>
<evidence type="ECO:0000256" key="1">
    <source>
        <dbReference type="SAM" id="MobiDB-lite"/>
    </source>
</evidence>
<reference evidence="3 4" key="1">
    <citation type="submission" date="2020-06" db="EMBL/GenBank/DDBJ databases">
        <title>The endosymbiont of the kinetoplastid Bodo saltans is a Paracaedibacter-like alpha-proteobacterium possessing a putative toxin-antitoxin system.</title>
        <authorList>
            <person name="Midha S."/>
            <person name="Rigden D.J."/>
            <person name="Siozios S."/>
            <person name="Hurst G.D.D."/>
            <person name="Jackson A.P."/>
        </authorList>
    </citation>
    <scope>NUCLEOTIDE SEQUENCE [LARGE SCALE GENOMIC DNA]</scope>
    <source>
        <strain evidence="3">Lake Konstanz</strain>
    </source>
</reference>
<dbReference type="Gene3D" id="3.90.70.80">
    <property type="match status" value="1"/>
</dbReference>
<sequence length="1671" mass="182919">MSIPQEGEIKAYGNPQYNPIVLGELTGGANAFDEINLGNEWVVSDVLDDGNCFFRAMAHQFKLTNHEWASKEFLFYDLRTDLHKKDDNGVWRDNEDIQAFAKKHNCIIAIVTHEHMWSKERNSCDYTYHFYDKGEYKVLKASDPEFKLPKDQTVYKLARKANHFMSVVTDPKTDVKAAVLPSIFDLIPHYRQLKAQRVPNQSPRHLLKRYVRVLPQDRSSYEILMKAAKPVISVFDDTMNIPVLTRDEHNFLEAEYQNAQRGYYQTYFDHEKDFQEKVLEEFIVTIKKLFAEPRGLAISMKDLMQVVDKLKWTEWGEMLEIALTHVPDALYIAYYAHARKLVLKQSSKERVRLMLEKAKEYLADPASSWRLISMWTQPQAGTVLEKQIIGRLCYEGQLTQNIETNISAIDTCKSGNIITVGSFVPFEFEKMGVLPEDESAIKTNGVPAMYALQETMPKPEWYDIAGMVVLGIGQAIVGGLLTATGIGGSIGFSLLSDGIQDLWQGMKSGWMGTAIDWGSYWLNKGFSALMMVAGSAWSKLTAGTTASQQAVKEATKEATKEITKEGVKLAAKEVTQATAADLIVSAVKSAALNIVLSEGLEYLRSKAIASFQKEMQEKAMEYICPLFEEEDFKAALNQLLVFNSGTEGRYKFQANIREHMDSWIKNNSTTCLASISNILSTLQGARRSELLSFLEMVTYGATTAYNLASTLDFLKNYTKELKQLIIRKASELHALEKIAMDVSGLSKEKVSKWIECLQGSGLFKSTHPYTIETVVGELNAEKALSAILKATESLGIHGESAKGHPLTKLAQRLIEAAVCAHQNGLTKEESIWVQLASGALEGKINSGIGMQAQQLGSKFIKWGASALSSLREQDRKEVLIAKGDSLTSEEAQELRDIEHREVAHLQAELDVGGELSTDDIKKLGRHKALEQAVIISRMQHLNDKHRMGDWTPADKKALEGLNSRDYSRLKSEHDAGLSLTPEETKRLDGYEAQIAADNARKAEQQQRLTETPEEKARRQQAIVDGIKADAERDIAKGRANEAAIAAQRALEEAQRQREAAARQAAAESRKKDQDPTPGPALGTLPAVASGKAAVDPEALDSMGVVQFLRQQEEVKKRLATMFAPAQLHGIVEAAKPMDLRQSAAAKMESEIQRLEGLAKERPLTFMEHEGLACARELITDQWATNISHKELIGVAIGLAMAPGIVAAPLVAGASIALSVGANYAGKKVAIACGADQTTAENVGMIAAIIAGGAVGCVRAPIVTAVETVLAVGAERGTEAALLAAGCSHEAASDIAAVVGAWTPLMTGGRVGALADRAVITTGRTLRTAGSRVVSEVSRLDVRVDRLAAGTAFGNVSVGVKPRAAAVRSTSAPHVARTVPAANSAAAEWRQPMEVAPRSVQMTAPSARTTMPAGYLVPVRHVPAVHHGPGIRSTPLTQRGGALGHPVRFGTNEPVLTQTRPVPAAAEAPQTRGRPTTERPVQPRASSVPRPSGSREMVEPSFSEATVTAGEARAAAAEAIGASVSKAPVGLTQEAIEVLSTPGRICPVTGTGPVSINCSNFETLSSTTFTKTGALRDKVQFWRHFREKYDTVFPEIWSETNLIKLREGKAPIVDEAWLKYFPEHAKYAKDKLEHHHINHGNIAIPLPKTMHRTGLFDTMNHHLEKFIKEVAE</sequence>
<proteinExistence type="predicted"/>
<dbReference type="Pfam" id="PF15637">
    <property type="entry name" value="Tox-HNH-HHH"/>
    <property type="match status" value="1"/>
</dbReference>
<dbReference type="SUPFAM" id="SSF54001">
    <property type="entry name" value="Cysteine proteinases"/>
    <property type="match status" value="1"/>
</dbReference>
<dbReference type="RefSeq" id="WP_350331444.1">
    <property type="nucleotide sequence ID" value="NZ_CP054719.1"/>
</dbReference>
<dbReference type="InterPro" id="IPR028915">
    <property type="entry name" value="Tox-HNH-HHH_dom"/>
</dbReference>
<name>A0A7L9RTY6_9PROT</name>
<feature type="region of interest" description="Disordered" evidence="1">
    <location>
        <begin position="1425"/>
        <end position="1496"/>
    </location>
</feature>
<gene>
    <name evidence="3" type="ORF">CPBP_00656</name>
</gene>
<dbReference type="PROSITE" id="PS50802">
    <property type="entry name" value="OTU"/>
    <property type="match status" value="1"/>
</dbReference>
<feature type="compositionally biased region" description="Basic and acidic residues" evidence="1">
    <location>
        <begin position="998"/>
        <end position="1017"/>
    </location>
</feature>